<dbReference type="AlphaFoldDB" id="A0A842G949"/>
<gene>
    <name evidence="2" type="ORF">HCC36_04940</name>
</gene>
<evidence type="ECO:0000313" key="2">
    <source>
        <dbReference type="EMBL" id="MBC2292572.1"/>
    </source>
</evidence>
<feature type="transmembrane region" description="Helical" evidence="1">
    <location>
        <begin position="47"/>
        <end position="68"/>
    </location>
</feature>
<name>A0A842G949_9LIST</name>
<feature type="transmembrane region" description="Helical" evidence="1">
    <location>
        <begin position="7"/>
        <end position="27"/>
    </location>
</feature>
<comment type="caution">
    <text evidence="2">The sequence shown here is derived from an EMBL/GenBank/DDBJ whole genome shotgun (WGS) entry which is preliminary data.</text>
</comment>
<evidence type="ECO:0000256" key="1">
    <source>
        <dbReference type="SAM" id="Phobius"/>
    </source>
</evidence>
<organism evidence="2 3">
    <name type="scientific">Listeria booriae</name>
    <dbReference type="NCBI Taxonomy" id="1552123"/>
    <lineage>
        <taxon>Bacteria</taxon>
        <taxon>Bacillati</taxon>
        <taxon>Bacillota</taxon>
        <taxon>Bacilli</taxon>
        <taxon>Bacillales</taxon>
        <taxon>Listeriaceae</taxon>
        <taxon>Listeria</taxon>
    </lineage>
</organism>
<feature type="transmembrane region" description="Helical" evidence="1">
    <location>
        <begin position="117"/>
        <end position="144"/>
    </location>
</feature>
<accession>A0A842G949</accession>
<reference evidence="2 3" key="1">
    <citation type="submission" date="2020-03" db="EMBL/GenBank/DDBJ databases">
        <title>Soil Listeria distribution.</title>
        <authorList>
            <person name="Liao J."/>
            <person name="Wiedmann M."/>
        </authorList>
    </citation>
    <scope>NUCLEOTIDE SEQUENCE [LARGE SCALE GENOMIC DNA]</scope>
    <source>
        <strain evidence="2 3">FSL L7-0051</strain>
    </source>
</reference>
<keyword evidence="1" id="KW-0812">Transmembrane</keyword>
<keyword evidence="1" id="KW-0472">Membrane</keyword>
<feature type="transmembrane region" description="Helical" evidence="1">
    <location>
        <begin position="89"/>
        <end position="111"/>
    </location>
</feature>
<protein>
    <submittedName>
        <fullName evidence="2">Uncharacterized protein</fullName>
    </submittedName>
</protein>
<sequence length="178" mass="20339">MKKIRDINILMSLSVYVCAIGLVVITQTEGISYGYEIKGFEKTLESIINFSAIIIGFYTAMYGVLLTLKNSDIFQNFKFHNAEKIVKFQLYESLISSFLILILSIALQILINYINPFTNFICAIWLGTLFIFVVSTFRAISLLLKIMFNHSGKEQEASVLGESKQARYDSFKKKQEDK</sequence>
<proteinExistence type="predicted"/>
<keyword evidence="1" id="KW-1133">Transmembrane helix</keyword>
<dbReference type="EMBL" id="JAARZT010000008">
    <property type="protein sequence ID" value="MBC2292572.1"/>
    <property type="molecule type" value="Genomic_DNA"/>
</dbReference>
<dbReference type="Proteomes" id="UP000543005">
    <property type="component" value="Unassembled WGS sequence"/>
</dbReference>
<evidence type="ECO:0000313" key="3">
    <source>
        <dbReference type="Proteomes" id="UP000543005"/>
    </source>
</evidence>
<dbReference type="RefSeq" id="WP_185628778.1">
    <property type="nucleotide sequence ID" value="NZ_JAARZT010000008.1"/>
</dbReference>